<sequence>MEPTQELETECNIVLTKSQGEEKNMKNKMQKCNKSNNHEKCNQSKRRAHYELKYEAKALQFLKATIMTASYKIVPLP</sequence>
<evidence type="ECO:0000256" key="1">
    <source>
        <dbReference type="SAM" id="MobiDB-lite"/>
    </source>
</evidence>
<reference evidence="2" key="1">
    <citation type="submission" date="2023-03" db="UniProtKB">
        <authorList>
            <consortium name="EnsemblPlants"/>
        </authorList>
    </citation>
    <scope>IDENTIFICATION</scope>
</reference>
<accession>A0A9I9E608</accession>
<dbReference type="EnsemblPlants" id="MELO3C029264.2.1">
    <property type="protein sequence ID" value="MELO3C029264.2.1"/>
    <property type="gene ID" value="MELO3C029264.2"/>
</dbReference>
<protein>
    <submittedName>
        <fullName evidence="2">Uncharacterized protein</fullName>
    </submittedName>
</protein>
<feature type="region of interest" description="Disordered" evidence="1">
    <location>
        <begin position="22"/>
        <end position="44"/>
    </location>
</feature>
<proteinExistence type="predicted"/>
<dbReference type="AlphaFoldDB" id="A0A9I9E608"/>
<dbReference type="Gramene" id="MELO3C029264.2.1">
    <property type="protein sequence ID" value="MELO3C029264.2.1"/>
    <property type="gene ID" value="MELO3C029264.2"/>
</dbReference>
<evidence type="ECO:0000313" key="2">
    <source>
        <dbReference type="EnsemblPlants" id="MELO3C029264.2.1"/>
    </source>
</evidence>
<organism evidence="2">
    <name type="scientific">Cucumis melo</name>
    <name type="common">Muskmelon</name>
    <dbReference type="NCBI Taxonomy" id="3656"/>
    <lineage>
        <taxon>Eukaryota</taxon>
        <taxon>Viridiplantae</taxon>
        <taxon>Streptophyta</taxon>
        <taxon>Embryophyta</taxon>
        <taxon>Tracheophyta</taxon>
        <taxon>Spermatophyta</taxon>
        <taxon>Magnoliopsida</taxon>
        <taxon>eudicotyledons</taxon>
        <taxon>Gunneridae</taxon>
        <taxon>Pentapetalae</taxon>
        <taxon>rosids</taxon>
        <taxon>fabids</taxon>
        <taxon>Cucurbitales</taxon>
        <taxon>Cucurbitaceae</taxon>
        <taxon>Benincaseae</taxon>
        <taxon>Cucumis</taxon>
    </lineage>
</organism>
<name>A0A9I9E608_CUCME</name>